<accession>A0A9W8I695</accession>
<dbReference type="EMBL" id="JANBUO010000012">
    <property type="protein sequence ID" value="KAJ2809063.1"/>
    <property type="molecule type" value="Genomic_DNA"/>
</dbReference>
<feature type="region of interest" description="Disordered" evidence="1">
    <location>
        <begin position="96"/>
        <end position="135"/>
    </location>
</feature>
<dbReference type="Proteomes" id="UP001140094">
    <property type="component" value="Unassembled WGS sequence"/>
</dbReference>
<evidence type="ECO:0000256" key="1">
    <source>
        <dbReference type="SAM" id="MobiDB-lite"/>
    </source>
</evidence>
<feature type="compositionally biased region" description="Basic and acidic residues" evidence="1">
    <location>
        <begin position="39"/>
        <end position="54"/>
    </location>
</feature>
<feature type="compositionally biased region" description="Polar residues" evidence="1">
    <location>
        <begin position="22"/>
        <end position="31"/>
    </location>
</feature>
<feature type="compositionally biased region" description="Basic and acidic residues" evidence="1">
    <location>
        <begin position="115"/>
        <end position="135"/>
    </location>
</feature>
<name>A0A9W8I695_9FUNG</name>
<keyword evidence="3" id="KW-1185">Reference proteome</keyword>
<dbReference type="AlphaFoldDB" id="A0A9W8I695"/>
<sequence length="149" mass="16122">MASGNSKTASKIAALKRKLKASGSSTQNRTATKSKTTKKKSESLADRQQREKSLAKAFGVQNDGLRISQSSTKHNAGRRDVCRSLDHTIAAAQLGESLRGIGRPKAPTEAQRAQQAREQRESAAAAYERHQRTVDETVDELAQLMSSSA</sequence>
<evidence type="ECO:0000313" key="3">
    <source>
        <dbReference type="Proteomes" id="UP001140094"/>
    </source>
</evidence>
<feature type="region of interest" description="Disordered" evidence="1">
    <location>
        <begin position="1"/>
        <end position="79"/>
    </location>
</feature>
<reference evidence="2" key="1">
    <citation type="submission" date="2022-07" db="EMBL/GenBank/DDBJ databases">
        <title>Phylogenomic reconstructions and comparative analyses of Kickxellomycotina fungi.</title>
        <authorList>
            <person name="Reynolds N.K."/>
            <person name="Stajich J.E."/>
            <person name="Barry K."/>
            <person name="Grigoriev I.V."/>
            <person name="Crous P."/>
            <person name="Smith M.E."/>
        </authorList>
    </citation>
    <scope>NUCLEOTIDE SEQUENCE</scope>
    <source>
        <strain evidence="2">NRRL 1565</strain>
    </source>
</reference>
<evidence type="ECO:0000313" key="2">
    <source>
        <dbReference type="EMBL" id="KAJ2809063.1"/>
    </source>
</evidence>
<dbReference type="OrthoDB" id="5573685at2759"/>
<organism evidence="2 3">
    <name type="scientific">Coemansia guatemalensis</name>
    <dbReference type="NCBI Taxonomy" id="2761395"/>
    <lineage>
        <taxon>Eukaryota</taxon>
        <taxon>Fungi</taxon>
        <taxon>Fungi incertae sedis</taxon>
        <taxon>Zoopagomycota</taxon>
        <taxon>Kickxellomycotina</taxon>
        <taxon>Kickxellomycetes</taxon>
        <taxon>Kickxellales</taxon>
        <taxon>Kickxellaceae</taxon>
        <taxon>Coemansia</taxon>
    </lineage>
</organism>
<gene>
    <name evidence="2" type="ORF">H4R20_000427</name>
</gene>
<comment type="caution">
    <text evidence="2">The sequence shown here is derived from an EMBL/GenBank/DDBJ whole genome shotgun (WGS) entry which is preliminary data.</text>
</comment>
<proteinExistence type="predicted"/>
<protein>
    <submittedName>
        <fullName evidence="2">Uncharacterized protein</fullName>
    </submittedName>
</protein>